<dbReference type="PANTHER" id="PTHR25466">
    <property type="entry name" value="T-LYMPHOCYTE ACTIVATION ANTIGEN"/>
    <property type="match status" value="1"/>
</dbReference>
<evidence type="ECO:0000256" key="6">
    <source>
        <dbReference type="ARBA" id="ARBA00023136"/>
    </source>
</evidence>
<dbReference type="GO" id="GO:0071222">
    <property type="term" value="P:cellular response to lipopolysaccharide"/>
    <property type="evidence" value="ECO:0007669"/>
    <property type="project" value="TreeGrafter"/>
</dbReference>
<keyword evidence="3" id="KW-0812">Transmembrane</keyword>
<dbReference type="SMART" id="SM00408">
    <property type="entry name" value="IGc2"/>
    <property type="match status" value="2"/>
</dbReference>
<dbReference type="InterPro" id="IPR003598">
    <property type="entry name" value="Ig_sub2"/>
</dbReference>
<gene>
    <name evidence="13" type="ORF">WMY93_032927</name>
</gene>
<reference evidence="14" key="1">
    <citation type="submission" date="2024-04" db="EMBL/GenBank/DDBJ databases">
        <title>Salinicola lusitanus LLJ914,a marine bacterium isolated from the Okinawa Trough.</title>
        <authorList>
            <person name="Li J."/>
        </authorList>
    </citation>
    <scope>NUCLEOTIDE SEQUENCE [LARGE SCALE GENOMIC DNA]</scope>
</reference>
<proteinExistence type="predicted"/>
<protein>
    <recommendedName>
        <fullName evidence="12">Ig-like domain-containing protein</fullName>
    </recommendedName>
</protein>
<dbReference type="GO" id="GO:0007166">
    <property type="term" value="P:cell surface receptor signaling pathway"/>
    <property type="evidence" value="ECO:0007669"/>
    <property type="project" value="TreeGrafter"/>
</dbReference>
<dbReference type="Proteomes" id="UP001460270">
    <property type="component" value="Unassembled WGS sequence"/>
</dbReference>
<dbReference type="EMBL" id="JBBPFD010000097">
    <property type="protein sequence ID" value="KAK7880439.1"/>
    <property type="molecule type" value="Genomic_DNA"/>
</dbReference>
<dbReference type="GO" id="GO:0042130">
    <property type="term" value="P:negative regulation of T cell proliferation"/>
    <property type="evidence" value="ECO:0007669"/>
    <property type="project" value="TreeGrafter"/>
</dbReference>
<dbReference type="InterPro" id="IPR036179">
    <property type="entry name" value="Ig-like_dom_sf"/>
</dbReference>
<feature type="domain" description="Ig-like" evidence="12">
    <location>
        <begin position="82"/>
        <end position="173"/>
    </location>
</feature>
<dbReference type="GO" id="GO:0009897">
    <property type="term" value="C:external side of plasma membrane"/>
    <property type="evidence" value="ECO:0007669"/>
    <property type="project" value="TreeGrafter"/>
</dbReference>
<name>A0AAW0MUA9_9GOBI</name>
<evidence type="ECO:0000256" key="7">
    <source>
        <dbReference type="ARBA" id="ARBA00023157"/>
    </source>
</evidence>
<feature type="compositionally biased region" description="Basic and acidic residues" evidence="11">
    <location>
        <begin position="33"/>
        <end position="47"/>
    </location>
</feature>
<dbReference type="GO" id="GO:0031295">
    <property type="term" value="P:T cell costimulation"/>
    <property type="evidence" value="ECO:0007669"/>
    <property type="project" value="TreeGrafter"/>
</dbReference>
<evidence type="ECO:0000256" key="1">
    <source>
        <dbReference type="ARBA" id="ARBA00004251"/>
    </source>
</evidence>
<comment type="subcellular location">
    <subcellularLocation>
        <location evidence="1">Cell membrane</location>
        <topology evidence="1">Single-pass type I membrane protein</topology>
    </subcellularLocation>
</comment>
<feature type="domain" description="Ig-like" evidence="12">
    <location>
        <begin position="243"/>
        <end position="351"/>
    </location>
</feature>
<evidence type="ECO:0000256" key="3">
    <source>
        <dbReference type="ARBA" id="ARBA00022692"/>
    </source>
</evidence>
<keyword evidence="2" id="KW-1003">Cell membrane</keyword>
<evidence type="ECO:0000313" key="13">
    <source>
        <dbReference type="EMBL" id="KAK7880439.1"/>
    </source>
</evidence>
<feature type="non-terminal residue" evidence="13">
    <location>
        <position position="359"/>
    </location>
</feature>
<dbReference type="InterPro" id="IPR003599">
    <property type="entry name" value="Ig_sub"/>
</dbReference>
<dbReference type="SMART" id="SM00409">
    <property type="entry name" value="IG"/>
    <property type="match status" value="2"/>
</dbReference>
<keyword evidence="4" id="KW-0732">Signal</keyword>
<dbReference type="SMART" id="SM00406">
    <property type="entry name" value="IGv"/>
    <property type="match status" value="2"/>
</dbReference>
<feature type="compositionally biased region" description="Low complexity" evidence="11">
    <location>
        <begin position="16"/>
        <end position="26"/>
    </location>
</feature>
<evidence type="ECO:0000256" key="9">
    <source>
        <dbReference type="ARBA" id="ARBA00023180"/>
    </source>
</evidence>
<accession>A0AAW0MUA9</accession>
<keyword evidence="6" id="KW-0472">Membrane</keyword>
<dbReference type="PROSITE" id="PS50835">
    <property type="entry name" value="IG_LIKE"/>
    <property type="match status" value="2"/>
</dbReference>
<keyword evidence="14" id="KW-1185">Reference proteome</keyword>
<evidence type="ECO:0000259" key="12">
    <source>
        <dbReference type="PROSITE" id="PS50835"/>
    </source>
</evidence>
<comment type="caution">
    <text evidence="13">The sequence shown here is derived from an EMBL/GenBank/DDBJ whole genome shotgun (WGS) entry which is preliminary data.</text>
</comment>
<evidence type="ECO:0000256" key="11">
    <source>
        <dbReference type="SAM" id="MobiDB-lite"/>
    </source>
</evidence>
<dbReference type="SUPFAM" id="SSF48726">
    <property type="entry name" value="Immunoglobulin"/>
    <property type="match status" value="3"/>
</dbReference>
<dbReference type="InterPro" id="IPR013783">
    <property type="entry name" value="Ig-like_fold"/>
</dbReference>
<dbReference type="InterPro" id="IPR007110">
    <property type="entry name" value="Ig-like_dom"/>
</dbReference>
<keyword evidence="9" id="KW-0325">Glycoprotein</keyword>
<keyword evidence="10" id="KW-0393">Immunoglobulin domain</keyword>
<evidence type="ECO:0000256" key="8">
    <source>
        <dbReference type="ARBA" id="ARBA00023170"/>
    </source>
</evidence>
<dbReference type="InterPro" id="IPR051713">
    <property type="entry name" value="T-cell_Activation_Regulation"/>
</dbReference>
<dbReference type="Gene3D" id="2.60.40.10">
    <property type="entry name" value="Immunoglobulins"/>
    <property type="match status" value="3"/>
</dbReference>
<keyword evidence="8" id="KW-0675">Receptor</keyword>
<dbReference type="InterPro" id="IPR013106">
    <property type="entry name" value="Ig_V-set"/>
</dbReference>
<organism evidence="13 14">
    <name type="scientific">Mugilogobius chulae</name>
    <name type="common">yellowstripe goby</name>
    <dbReference type="NCBI Taxonomy" id="88201"/>
    <lineage>
        <taxon>Eukaryota</taxon>
        <taxon>Metazoa</taxon>
        <taxon>Chordata</taxon>
        <taxon>Craniata</taxon>
        <taxon>Vertebrata</taxon>
        <taxon>Euteleostomi</taxon>
        <taxon>Actinopterygii</taxon>
        <taxon>Neopterygii</taxon>
        <taxon>Teleostei</taxon>
        <taxon>Neoteleostei</taxon>
        <taxon>Acanthomorphata</taxon>
        <taxon>Gobiaria</taxon>
        <taxon>Gobiiformes</taxon>
        <taxon>Gobioidei</taxon>
        <taxon>Gobiidae</taxon>
        <taxon>Gobionellinae</taxon>
        <taxon>Mugilogobius</taxon>
    </lineage>
</organism>
<dbReference type="GO" id="GO:0006955">
    <property type="term" value="P:immune response"/>
    <property type="evidence" value="ECO:0007669"/>
    <property type="project" value="TreeGrafter"/>
</dbReference>
<sequence>MRQLDFSSVGARHSGRTTQPTAAPTRAQRKRGAGGEKEREEQEERKKEKSRWRRQMKLWKLVLLWTWSLTTGQEESVSCVHGQKCVLPCMCHGGRVKFIDWSKDDVWVHELSDINEKGEGTKTKEQDANFKGRTSLFPQEILKGNVSLQLSQVKVSDQGRYLCQAQSYTEYFTGKYIRLAVRAPVNSVLMDFKGDHLICSSENIYPEPIVSWSPDSAHQTQAQPMENQLFSARSSLSLKLRPPQQFTCNISTEHSWKSATYSLKSPVQMSSDVSLSCSSSSSARVKSLKWTFNSLETILTQTGADVSYSDTWRPFVERVSESGDLSLKNLSSKHQGVYLCEVLTQQHVHFSRTQLGQEP</sequence>
<dbReference type="GO" id="GO:0042102">
    <property type="term" value="P:positive regulation of T cell proliferation"/>
    <property type="evidence" value="ECO:0007669"/>
    <property type="project" value="TreeGrafter"/>
</dbReference>
<evidence type="ECO:0000256" key="5">
    <source>
        <dbReference type="ARBA" id="ARBA00022989"/>
    </source>
</evidence>
<evidence type="ECO:0000256" key="4">
    <source>
        <dbReference type="ARBA" id="ARBA00022729"/>
    </source>
</evidence>
<dbReference type="PANTHER" id="PTHR25466:SF14">
    <property type="entry name" value="BUTYROPHILIN SUBFAMILY 2 MEMBER A2-LIKE-RELATED"/>
    <property type="match status" value="1"/>
</dbReference>
<feature type="region of interest" description="Disordered" evidence="11">
    <location>
        <begin position="1"/>
        <end position="49"/>
    </location>
</feature>
<keyword evidence="7" id="KW-1015">Disulfide bond</keyword>
<dbReference type="AlphaFoldDB" id="A0AAW0MUA9"/>
<evidence type="ECO:0000256" key="10">
    <source>
        <dbReference type="ARBA" id="ARBA00023319"/>
    </source>
</evidence>
<evidence type="ECO:0000256" key="2">
    <source>
        <dbReference type="ARBA" id="ARBA00022475"/>
    </source>
</evidence>
<dbReference type="Pfam" id="PF07686">
    <property type="entry name" value="V-set"/>
    <property type="match status" value="1"/>
</dbReference>
<keyword evidence="5" id="KW-1133">Transmembrane helix</keyword>
<evidence type="ECO:0000313" key="14">
    <source>
        <dbReference type="Proteomes" id="UP001460270"/>
    </source>
</evidence>